<sequence length="239" mass="25309">MVSSYLGPPSIPPVAASTFLVPGVGRSNEFSNHLPSSDGTFYGLPPPGITLNPYNNISHNLPGFSTVQNEGSQLNDIQKSRPTPAGLAPSTPHSGWGNIEYGLQLTFHSYPQSSPLPPSSPHFSDEDDNYTFMATPTSPAIGPAADSDKLDRIDPMSSLPPISSPSCPADVAETSFSSTGNTRIRVKPSQGIIPFGVVVGAAKGLNDWEPARLKPLPAPLQKACDASQHYCTLIRDICK</sequence>
<feature type="compositionally biased region" description="Polar residues" evidence="1">
    <location>
        <begin position="66"/>
        <end position="81"/>
    </location>
</feature>
<evidence type="ECO:0000256" key="1">
    <source>
        <dbReference type="SAM" id="MobiDB-lite"/>
    </source>
</evidence>
<name>A0A0D0CDH2_9AGAR</name>
<dbReference type="Proteomes" id="UP000053593">
    <property type="component" value="Unassembled WGS sequence"/>
</dbReference>
<protein>
    <submittedName>
        <fullName evidence="2">Uncharacterized protein</fullName>
    </submittedName>
</protein>
<evidence type="ECO:0000313" key="3">
    <source>
        <dbReference type="Proteomes" id="UP000053593"/>
    </source>
</evidence>
<dbReference type="EMBL" id="KN834800">
    <property type="protein sequence ID" value="KIK56097.1"/>
    <property type="molecule type" value="Genomic_DNA"/>
</dbReference>
<dbReference type="AlphaFoldDB" id="A0A0D0CDH2"/>
<organism evidence="2 3">
    <name type="scientific">Collybiopsis luxurians FD-317 M1</name>
    <dbReference type="NCBI Taxonomy" id="944289"/>
    <lineage>
        <taxon>Eukaryota</taxon>
        <taxon>Fungi</taxon>
        <taxon>Dikarya</taxon>
        <taxon>Basidiomycota</taxon>
        <taxon>Agaricomycotina</taxon>
        <taxon>Agaricomycetes</taxon>
        <taxon>Agaricomycetidae</taxon>
        <taxon>Agaricales</taxon>
        <taxon>Marasmiineae</taxon>
        <taxon>Omphalotaceae</taxon>
        <taxon>Collybiopsis</taxon>
        <taxon>Collybiopsis luxurians</taxon>
    </lineage>
</organism>
<feature type="region of interest" description="Disordered" evidence="1">
    <location>
        <begin position="66"/>
        <end position="93"/>
    </location>
</feature>
<proteinExistence type="predicted"/>
<dbReference type="HOGENOM" id="CLU_1161256_0_0_1"/>
<gene>
    <name evidence="2" type="ORF">GYMLUDRAFT_248090</name>
</gene>
<accession>A0A0D0CDH2</accession>
<evidence type="ECO:0000313" key="2">
    <source>
        <dbReference type="EMBL" id="KIK56097.1"/>
    </source>
</evidence>
<keyword evidence="3" id="KW-1185">Reference proteome</keyword>
<reference evidence="2 3" key="1">
    <citation type="submission" date="2014-04" db="EMBL/GenBank/DDBJ databases">
        <title>Evolutionary Origins and Diversification of the Mycorrhizal Mutualists.</title>
        <authorList>
            <consortium name="DOE Joint Genome Institute"/>
            <consortium name="Mycorrhizal Genomics Consortium"/>
            <person name="Kohler A."/>
            <person name="Kuo A."/>
            <person name="Nagy L.G."/>
            <person name="Floudas D."/>
            <person name="Copeland A."/>
            <person name="Barry K.W."/>
            <person name="Cichocki N."/>
            <person name="Veneault-Fourrey C."/>
            <person name="LaButti K."/>
            <person name="Lindquist E.A."/>
            <person name="Lipzen A."/>
            <person name="Lundell T."/>
            <person name="Morin E."/>
            <person name="Murat C."/>
            <person name="Riley R."/>
            <person name="Ohm R."/>
            <person name="Sun H."/>
            <person name="Tunlid A."/>
            <person name="Henrissat B."/>
            <person name="Grigoriev I.V."/>
            <person name="Hibbett D.S."/>
            <person name="Martin F."/>
        </authorList>
    </citation>
    <scope>NUCLEOTIDE SEQUENCE [LARGE SCALE GENOMIC DNA]</scope>
    <source>
        <strain evidence="2 3">FD-317 M1</strain>
    </source>
</reference>